<dbReference type="Pfam" id="PF00535">
    <property type="entry name" value="Glycos_transf_2"/>
    <property type="match status" value="1"/>
</dbReference>
<evidence type="ECO:0000313" key="2">
    <source>
        <dbReference type="EMBL" id="PTX60417.1"/>
    </source>
</evidence>
<dbReference type="OrthoDB" id="9815829at2"/>
<dbReference type="Gene3D" id="3.90.550.10">
    <property type="entry name" value="Spore Coat Polysaccharide Biosynthesis Protein SpsA, Chain A"/>
    <property type="match status" value="1"/>
</dbReference>
<dbReference type="SUPFAM" id="SSF53448">
    <property type="entry name" value="Nucleotide-diphospho-sugar transferases"/>
    <property type="match status" value="1"/>
</dbReference>
<comment type="caution">
    <text evidence="2">The sequence shown here is derived from an EMBL/GenBank/DDBJ whole genome shotgun (WGS) entry which is preliminary data.</text>
</comment>
<dbReference type="PANTHER" id="PTHR22916">
    <property type="entry name" value="GLYCOSYLTRANSFERASE"/>
    <property type="match status" value="1"/>
</dbReference>
<name>A0A2T6BWT4_9FLAO</name>
<dbReference type="CDD" id="cd00761">
    <property type="entry name" value="Glyco_tranf_GTA_type"/>
    <property type="match status" value="1"/>
</dbReference>
<accession>A0A2T6BWT4</accession>
<feature type="domain" description="Glycosyltransferase 2-like" evidence="1">
    <location>
        <begin position="7"/>
        <end position="120"/>
    </location>
</feature>
<gene>
    <name evidence="2" type="ORF">C8N46_10661</name>
</gene>
<dbReference type="GO" id="GO:0016758">
    <property type="term" value="F:hexosyltransferase activity"/>
    <property type="evidence" value="ECO:0007669"/>
    <property type="project" value="UniProtKB-ARBA"/>
</dbReference>
<dbReference type="RefSeq" id="WP_108115363.1">
    <property type="nucleotide sequence ID" value="NZ_QBKT01000006.1"/>
</dbReference>
<evidence type="ECO:0000259" key="1">
    <source>
        <dbReference type="Pfam" id="PF00535"/>
    </source>
</evidence>
<dbReference type="FunFam" id="3.90.550.10:FF:000130">
    <property type="entry name" value="Family 2 glycosyl transferase"/>
    <property type="match status" value="1"/>
</dbReference>
<protein>
    <recommendedName>
        <fullName evidence="1">Glycosyltransferase 2-like domain-containing protein</fullName>
    </recommendedName>
</protein>
<keyword evidence="3" id="KW-1185">Reference proteome</keyword>
<dbReference type="PANTHER" id="PTHR22916:SF3">
    <property type="entry name" value="UDP-GLCNAC:BETAGAL BETA-1,3-N-ACETYLGLUCOSAMINYLTRANSFERASE-LIKE PROTEIN 1"/>
    <property type="match status" value="1"/>
</dbReference>
<evidence type="ECO:0000313" key="3">
    <source>
        <dbReference type="Proteomes" id="UP000244090"/>
    </source>
</evidence>
<dbReference type="EMBL" id="QBKT01000006">
    <property type="protein sequence ID" value="PTX60417.1"/>
    <property type="molecule type" value="Genomic_DNA"/>
</dbReference>
<dbReference type="InterPro" id="IPR029044">
    <property type="entry name" value="Nucleotide-diphossugar_trans"/>
</dbReference>
<dbReference type="AlphaFoldDB" id="A0A2T6BWT4"/>
<dbReference type="InterPro" id="IPR001173">
    <property type="entry name" value="Glyco_trans_2-like"/>
</dbReference>
<sequence length="256" mass="29407">MHQPLVSVITPTYNSEDFISDTIDSVRAQRYANWEMIIVDDASSDNTVEILHKYAAKDERIKVQVLQTNSGAAIARNTAIEKASGQYIAFLDADDLWKPEKLATQIAFMQKNDIAVSFSSYELMDEQGNSLQKMVKALPKVNFSKMLKSNYIGNLTGIYNAQTLGKVYMPNIRKRQDWALWLTLVQKVDFAYSLEVPLAIYRVRENSISSNKLNLLQYNYTIYRKALNFGVLKSIVYLIRFLLEHFFIKPRQTVPL</sequence>
<organism evidence="2 3">
    <name type="scientific">Kordia periserrulae</name>
    <dbReference type="NCBI Taxonomy" id="701523"/>
    <lineage>
        <taxon>Bacteria</taxon>
        <taxon>Pseudomonadati</taxon>
        <taxon>Bacteroidota</taxon>
        <taxon>Flavobacteriia</taxon>
        <taxon>Flavobacteriales</taxon>
        <taxon>Flavobacteriaceae</taxon>
        <taxon>Kordia</taxon>
    </lineage>
</organism>
<reference evidence="2 3" key="1">
    <citation type="submission" date="2018-04" db="EMBL/GenBank/DDBJ databases">
        <title>Genomic Encyclopedia of Archaeal and Bacterial Type Strains, Phase II (KMG-II): from individual species to whole genera.</title>
        <authorList>
            <person name="Goeker M."/>
        </authorList>
    </citation>
    <scope>NUCLEOTIDE SEQUENCE [LARGE SCALE GENOMIC DNA]</scope>
    <source>
        <strain evidence="2 3">DSM 25731</strain>
    </source>
</reference>
<dbReference type="Proteomes" id="UP000244090">
    <property type="component" value="Unassembled WGS sequence"/>
</dbReference>
<proteinExistence type="predicted"/>